<dbReference type="EMBL" id="JWIC01000006">
    <property type="protein sequence ID" value="KID56858.1"/>
    <property type="molecule type" value="Genomic_DNA"/>
</dbReference>
<keyword evidence="1" id="KW-0472">Membrane</keyword>
<evidence type="ECO:0000313" key="3">
    <source>
        <dbReference type="EMBL" id="KID56858.1"/>
    </source>
</evidence>
<keyword evidence="1" id="KW-0812">Transmembrane</keyword>
<feature type="signal peptide" evidence="2">
    <location>
        <begin position="1"/>
        <end position="18"/>
    </location>
</feature>
<feature type="chain" id="PRO_5002149454" evidence="2">
    <location>
        <begin position="19"/>
        <end position="227"/>
    </location>
</feature>
<protein>
    <submittedName>
        <fullName evidence="3">Uncharacterized protein</fullName>
    </submittedName>
</protein>
<gene>
    <name evidence="3" type="ORF">JF50_13250</name>
</gene>
<dbReference type="Proteomes" id="UP000031327">
    <property type="component" value="Unassembled WGS sequence"/>
</dbReference>
<organism evidence="3 4">
    <name type="scientific">Pseudoalteromonas luteoviolacea</name>
    <dbReference type="NCBI Taxonomy" id="43657"/>
    <lineage>
        <taxon>Bacteria</taxon>
        <taxon>Pseudomonadati</taxon>
        <taxon>Pseudomonadota</taxon>
        <taxon>Gammaproteobacteria</taxon>
        <taxon>Alteromonadales</taxon>
        <taxon>Pseudoalteromonadaceae</taxon>
        <taxon>Pseudoalteromonas</taxon>
    </lineage>
</organism>
<dbReference type="AlphaFoldDB" id="A0A0C1MQF6"/>
<proteinExistence type="predicted"/>
<feature type="transmembrane region" description="Helical" evidence="1">
    <location>
        <begin position="60"/>
        <end position="78"/>
    </location>
</feature>
<dbReference type="RefSeq" id="WP_039609922.1">
    <property type="nucleotide sequence ID" value="NZ_JWIC01000006.1"/>
</dbReference>
<evidence type="ECO:0000256" key="2">
    <source>
        <dbReference type="SAM" id="SignalP"/>
    </source>
</evidence>
<evidence type="ECO:0000256" key="1">
    <source>
        <dbReference type="SAM" id="Phobius"/>
    </source>
</evidence>
<comment type="caution">
    <text evidence="3">The sequence shown here is derived from an EMBL/GenBank/DDBJ whole genome shotgun (WGS) entry which is preliminary data.</text>
</comment>
<accession>A0A0C1MQF6</accession>
<sequence length="227" mass="26651">MSKLFALILFFISSSTFAIVPPYEPGDSISDPVAFSKLSPEEQAKVEVLRVERERHMATVTFWLIVIATIGTLCHLLFEGYRAGKFDRFLRISFKYSWLRYRDPEQFIMEMTIFVSLQLEDPPSQRIFSNVIRNYFTALHSVVHKDKIKDDELHDQLVALGKKLHYQSQFWISDKNSNVDTSDSRFTSIHLEFMKTIELMSEKISYFESVEKQYVKFFSEGTIKLRM</sequence>
<evidence type="ECO:0000313" key="4">
    <source>
        <dbReference type="Proteomes" id="UP000031327"/>
    </source>
</evidence>
<keyword evidence="1" id="KW-1133">Transmembrane helix</keyword>
<name>A0A0C1MQF6_9GAMM</name>
<reference evidence="3 4" key="1">
    <citation type="submission" date="2014-12" db="EMBL/GenBank/DDBJ databases">
        <title>Draft Genome Sequence of Pseudoalteromonas luteoviolacea HI1.</title>
        <authorList>
            <person name="Asahina A.Y."/>
            <person name="Hadfield M.G."/>
        </authorList>
    </citation>
    <scope>NUCLEOTIDE SEQUENCE [LARGE SCALE GENOMIC DNA]</scope>
    <source>
        <strain evidence="3 4">HI1</strain>
    </source>
</reference>
<keyword evidence="2" id="KW-0732">Signal</keyword>